<accession>A0ABQ1QQQ9</accession>
<organism evidence="2 3">
    <name type="scientific">Muriicola marianensis</name>
    <dbReference type="NCBI Taxonomy" id="1324801"/>
    <lineage>
        <taxon>Bacteria</taxon>
        <taxon>Pseudomonadati</taxon>
        <taxon>Bacteroidota</taxon>
        <taxon>Flavobacteriia</taxon>
        <taxon>Flavobacteriales</taxon>
        <taxon>Flavobacteriaceae</taxon>
        <taxon>Muriicola</taxon>
    </lineage>
</organism>
<protein>
    <recommendedName>
        <fullName evidence="4">DNA primase</fullName>
    </recommendedName>
</protein>
<gene>
    <name evidence="2" type="ORF">GCM10011361_01880</name>
</gene>
<evidence type="ECO:0000256" key="1">
    <source>
        <dbReference type="SAM" id="MobiDB-lite"/>
    </source>
</evidence>
<evidence type="ECO:0008006" key="4">
    <source>
        <dbReference type="Google" id="ProtNLM"/>
    </source>
</evidence>
<proteinExistence type="predicted"/>
<dbReference type="EMBL" id="BMFH01000001">
    <property type="protein sequence ID" value="GGD38371.1"/>
    <property type="molecule type" value="Genomic_DNA"/>
</dbReference>
<dbReference type="RefSeq" id="WP_188368834.1">
    <property type="nucleotide sequence ID" value="NZ_BMFH01000001.1"/>
</dbReference>
<comment type="caution">
    <text evidence="2">The sequence shown here is derived from an EMBL/GenBank/DDBJ whole genome shotgun (WGS) entry which is preliminary data.</text>
</comment>
<name>A0ABQ1QQQ9_9FLAO</name>
<sequence length="105" mass="12103">MKRILIDHKKLDALLAARLVESYPDGYGDDDIISFKNHKGEYIEAVELRTEDALYLVKISQSLSHFIANYFDNDEEEEEEGVKPVTEEPELELNLETETEGEEID</sequence>
<reference evidence="3" key="1">
    <citation type="journal article" date="2019" name="Int. J. Syst. Evol. Microbiol.">
        <title>The Global Catalogue of Microorganisms (GCM) 10K type strain sequencing project: providing services to taxonomists for standard genome sequencing and annotation.</title>
        <authorList>
            <consortium name="The Broad Institute Genomics Platform"/>
            <consortium name="The Broad Institute Genome Sequencing Center for Infectious Disease"/>
            <person name="Wu L."/>
            <person name="Ma J."/>
        </authorList>
    </citation>
    <scope>NUCLEOTIDE SEQUENCE [LARGE SCALE GENOMIC DNA]</scope>
    <source>
        <strain evidence="3">CGMCC 1.12606</strain>
    </source>
</reference>
<evidence type="ECO:0000313" key="2">
    <source>
        <dbReference type="EMBL" id="GGD38371.1"/>
    </source>
</evidence>
<dbReference type="Proteomes" id="UP000625780">
    <property type="component" value="Unassembled WGS sequence"/>
</dbReference>
<keyword evidence="3" id="KW-1185">Reference proteome</keyword>
<feature type="region of interest" description="Disordered" evidence="1">
    <location>
        <begin position="74"/>
        <end position="105"/>
    </location>
</feature>
<feature type="compositionally biased region" description="Acidic residues" evidence="1">
    <location>
        <begin position="87"/>
        <end position="105"/>
    </location>
</feature>
<evidence type="ECO:0000313" key="3">
    <source>
        <dbReference type="Proteomes" id="UP000625780"/>
    </source>
</evidence>